<comment type="caution">
    <text evidence="2">The sequence shown here is derived from an EMBL/GenBank/DDBJ whole genome shotgun (WGS) entry which is preliminary data.</text>
</comment>
<protein>
    <submittedName>
        <fullName evidence="2">Uncharacterized protein</fullName>
    </submittedName>
</protein>
<dbReference type="EMBL" id="JAGTXO010000032">
    <property type="protein sequence ID" value="KAG8460530.1"/>
    <property type="molecule type" value="Genomic_DNA"/>
</dbReference>
<feature type="compositionally biased region" description="Basic and acidic residues" evidence="1">
    <location>
        <begin position="117"/>
        <end position="128"/>
    </location>
</feature>
<feature type="region of interest" description="Disordered" evidence="1">
    <location>
        <begin position="606"/>
        <end position="626"/>
    </location>
</feature>
<feature type="region of interest" description="Disordered" evidence="1">
    <location>
        <begin position="1"/>
        <end position="58"/>
    </location>
</feature>
<reference evidence="2" key="1">
    <citation type="submission" date="2021-05" db="EMBL/GenBank/DDBJ databases">
        <title>The genome of the haptophyte Pavlova lutheri (Diacronema luteri, Pavlovales) - a model for lipid biosynthesis in eukaryotic algae.</title>
        <authorList>
            <person name="Hulatt C.J."/>
            <person name="Posewitz M.C."/>
        </authorList>
    </citation>
    <scope>NUCLEOTIDE SEQUENCE</scope>
    <source>
        <strain evidence="2">NIVA-4/92</strain>
    </source>
</reference>
<feature type="region of interest" description="Disordered" evidence="1">
    <location>
        <begin position="794"/>
        <end position="816"/>
    </location>
</feature>
<feature type="region of interest" description="Disordered" evidence="1">
    <location>
        <begin position="114"/>
        <end position="185"/>
    </location>
</feature>
<organism evidence="2 3">
    <name type="scientific">Diacronema lutheri</name>
    <name type="common">Unicellular marine alga</name>
    <name type="synonym">Monochrysis lutheri</name>
    <dbReference type="NCBI Taxonomy" id="2081491"/>
    <lineage>
        <taxon>Eukaryota</taxon>
        <taxon>Haptista</taxon>
        <taxon>Haptophyta</taxon>
        <taxon>Pavlovophyceae</taxon>
        <taxon>Pavlovales</taxon>
        <taxon>Pavlovaceae</taxon>
        <taxon>Diacronema</taxon>
    </lineage>
</organism>
<evidence type="ECO:0000313" key="3">
    <source>
        <dbReference type="Proteomes" id="UP000751190"/>
    </source>
</evidence>
<name>A0A8J5XCM4_DIALT</name>
<accession>A0A8J5XCM4</accession>
<proteinExistence type="predicted"/>
<gene>
    <name evidence="2" type="ORF">KFE25_013180</name>
</gene>
<keyword evidence="3" id="KW-1185">Reference proteome</keyword>
<dbReference type="AlphaFoldDB" id="A0A8J5XCM4"/>
<sequence>MALASSESDAVPADLDSASAAAPSKRKRMRALPAEPSDVLTARADAGGSSGVSRSGLRQGPLATAADYAAVDLAAVRAWASKLAQLARSPTKLSSQACRDIVVEAVPSAPLNALAEDDGRARDVRGSDAEDGTSNRVGAPPVGATLSAAIGQPSPAGDARAASVPLRAASSPSRAGDKRYRTGGRVSELRDPRSDMACAPVDAMPYTVAFAEVFACSTGASARLTLLNILYLLVTASRAAHERRTPKAGAHATSLHTRRAWRAVAERHAFSLSLLCAQSAAAELPSPADAARAERLASANLAAPRGDSMAAARASAQRAHEHQCDEAHTLHARERRELAEQDRHELAEKELEVARNIWRALHDKGAISAHVAIAATRALARPRGCDDGAAGADAPPSCGVCCVTGAPAARRFRRLSTLPPEVEGGWLAGCNASWETAQLLPDAQVQPGGAAPLKAEGAELCAECCVAVYGWQWHTVMVAVQPAVEQRPRAAPAAPAVALEGEKTMQSASLAAMLPAPLPAPLPTTLPAMLPAMLPEMQPAMLPTMLPTTLPEMLPAMQRAPREPLLATDAERAAHEQQRALERAHCAAHPLDKSPLASERWRLFPRAPPPAHEATQPPTEPQAESALDAHTGTALTWLRQTSLKRGAPRTHSAPPPLRLDAVAQQLAPLDTDGWSLPPGCMLRPHEPRPSPTGALGMAASVLHGADAPACVSPAYGVERSATPSCCSGEGIADGGGCAGGRAQAAFSAAGAQRACDLHATALLPAANCVADTVWQSDIESASRHAGCAHDFGVGESSEARDGSPRVASAPIAHGDDDALGQRQRLAPRPATAQPSLVAMHGGAPSACAPASLAAHSGAREGRDDGAAHLPRMVAPTNPRMCKVNMVIWLDVRFASLALRGEHMARLQQVAAAHGCIVEGGLGAVCSPHSPKYEPVPHLDEAVRIVRAAHLAGCKLKSAYCAIRRDSPVLLPLARTDQGVLAEMSAAAWKVQKYLGALFSSARTLDDGSVRDAQLEAGASRDAFERQILLDPRFAAVALVPPDLDRLVLVLRAVDCGILNVGTKMLGPGAAHHVLDLAGAQRAMRAQLKTTGTFGMAFLEVSLLYRGRQPLSVKQLNLLKHERGDLHVERKVDIGAEAAFRHLWRLFKDLPVEQMRDEWVRTSPPSLATRPRA</sequence>
<evidence type="ECO:0000256" key="1">
    <source>
        <dbReference type="SAM" id="MobiDB-lite"/>
    </source>
</evidence>
<dbReference type="Proteomes" id="UP000751190">
    <property type="component" value="Unassembled WGS sequence"/>
</dbReference>
<feature type="compositionally biased region" description="Low complexity" evidence="1">
    <location>
        <begin position="8"/>
        <end position="23"/>
    </location>
</feature>
<dbReference type="OrthoDB" id="10688628at2759"/>
<evidence type="ECO:0000313" key="2">
    <source>
        <dbReference type="EMBL" id="KAG8460530.1"/>
    </source>
</evidence>